<accession>A0A0G4GQK5</accession>
<name>A0A0G4GQK5_9ALVE</name>
<dbReference type="VEuPathDB" id="CryptoDB:Cvel_22934"/>
<sequence length="1176" mass="126235">MVVAVLDECSRGIHTCSRRLNYTSGIANDYINQANCTDAEGSFSCECLPGYLKRGQSLGTIPAGVYCESAKFADPQPTAPQNGHMTYSDQLWTVGIGDEMAYGCNDGYALNLNGGANETVTCYGGGTTAAPTADWPSYWSGITCDPVACTGTPPTSRGNESLIISSGRLNLESRGTFEKGSRFWGTDSMGTVTLGRSTVIGPGATMTFQRAVSHPTDIKFGGATVTNSVTVNTSDTLSGITSITGAGVVTSMEVIASEVIVTALTLGDGNTVTIDGNDDLTPTPTWNPGITDEFRCDDGMRRLGDTSMTCQGVNSTAPTALRSNATTSTCEKENPGIDVEKTTNGMDSDTGPGAPLEIGGTATFQYTVVNTGNVPKYTVTSDTANKHKLTLTMSRGLSFVGAPTGMSENDKTDTSNLDQCLAILVFVMLVALEEQKRQHGSRPSLLLCVAACAALPGAAAIEPVSVTIGTFAVASLSPAKAAIAAAAVKAAAACGIPTVTKVLVGLLGGVCVGSVPGTAAYAAYLRKQKVLQNEEAEATEGASRPAAPAPPQPEEAAEGAPRPAAPAPPQPNEAAPQIPKPASGDSTEEIVQQGRELGALLTKVEGVNASFYSATFNGRGGMWEERVRVIELGCLLGKVRALRERIHGVEAGRSVGLHCECSVCTLARLALHAEQRLKMDSRREEKRRQKIMGNAEERWRGGGHEFNGAWRAVLEEAERLCPKEKQRVWKEGAGQHRGANLGELLSIVLSSQQFTETQRGGGQLLTEHKATGAEGSTTREPKLIRLLWEALEKGSRLPFSEIQACIRGLQRLQEEEDRRIMRVTAEGGSLETAESRLLLDSLGRYLLRVQSDLFVLKGKLGHLERVGVSTTTTPLPSFLFHTVPRAREALLREGLESVIQFLESTPEWKSRQGAQDMMEGGEVDVGSMNDQSEGGDNWVCRMYADALAWKDHVVSLADGSLSTARFRDREDADGFLRHCRDCLGGEGWGEDIRAEWIRSICLGRLDGRIQILSLEEKDLQGAGLKLKEENLEELVQCGACFEEVPRRLTAHFCCDERNFQMDSHRGCIECVVKRTFLDRNFGGECFLRDNNGKASETFWNLLPLLRPSTDRAPREGVVRMTAQWRGVEKGVDPSTAAVTVSPNEPLIPSIQESDAFLFERDPTGAQEPLGGSSLLH</sequence>
<feature type="region of interest" description="Disordered" evidence="2">
    <location>
        <begin position="322"/>
        <end position="349"/>
    </location>
</feature>
<evidence type="ECO:0000256" key="2">
    <source>
        <dbReference type="SAM" id="MobiDB-lite"/>
    </source>
</evidence>
<proteinExistence type="predicted"/>
<protein>
    <submittedName>
        <fullName evidence="3">Uncharacterized protein</fullName>
    </submittedName>
</protein>
<dbReference type="CDD" id="cd00033">
    <property type="entry name" value="CCP"/>
    <property type="match status" value="1"/>
</dbReference>
<keyword evidence="1" id="KW-1015">Disulfide bond</keyword>
<evidence type="ECO:0000256" key="1">
    <source>
        <dbReference type="ARBA" id="ARBA00023157"/>
    </source>
</evidence>
<reference evidence="3" key="1">
    <citation type="submission" date="2014-11" db="EMBL/GenBank/DDBJ databases">
        <authorList>
            <person name="Otto D Thomas"/>
            <person name="Naeem Raeece"/>
        </authorList>
    </citation>
    <scope>NUCLEOTIDE SEQUENCE</scope>
</reference>
<dbReference type="CDD" id="cd00054">
    <property type="entry name" value="EGF_CA"/>
    <property type="match status" value="1"/>
</dbReference>
<feature type="region of interest" description="Disordered" evidence="2">
    <location>
        <begin position="535"/>
        <end position="590"/>
    </location>
</feature>
<dbReference type="AlphaFoldDB" id="A0A0G4GQK5"/>
<evidence type="ECO:0000313" key="3">
    <source>
        <dbReference type="EMBL" id="CEM32733.1"/>
    </source>
</evidence>
<dbReference type="Gene3D" id="2.10.70.10">
    <property type="entry name" value="Complement Module, domain 1"/>
    <property type="match status" value="1"/>
</dbReference>
<dbReference type="InterPro" id="IPR000436">
    <property type="entry name" value="Sushi_SCR_CCP_dom"/>
</dbReference>
<organism evidence="3">
    <name type="scientific">Chromera velia CCMP2878</name>
    <dbReference type="NCBI Taxonomy" id="1169474"/>
    <lineage>
        <taxon>Eukaryota</taxon>
        <taxon>Sar</taxon>
        <taxon>Alveolata</taxon>
        <taxon>Colpodellida</taxon>
        <taxon>Chromeraceae</taxon>
        <taxon>Chromera</taxon>
    </lineage>
</organism>
<dbReference type="EMBL" id="CDMZ01001444">
    <property type="protein sequence ID" value="CEM32733.1"/>
    <property type="molecule type" value="Genomic_DNA"/>
</dbReference>
<gene>
    <name evidence="3" type="ORF">Cvel_22934</name>
</gene>
<dbReference type="Gene3D" id="2.10.25.10">
    <property type="entry name" value="Laminin"/>
    <property type="match status" value="1"/>
</dbReference>
<feature type="compositionally biased region" description="Basic and acidic residues" evidence="2">
    <location>
        <begin position="330"/>
        <end position="341"/>
    </location>
</feature>